<dbReference type="InterPro" id="IPR011646">
    <property type="entry name" value="KAP_P-loop"/>
</dbReference>
<proteinExistence type="predicted"/>
<feature type="region of interest" description="Disordered" evidence="1">
    <location>
        <begin position="1"/>
        <end position="20"/>
    </location>
</feature>
<dbReference type="Gene3D" id="3.40.50.300">
    <property type="entry name" value="P-loop containing nucleotide triphosphate hydrolases"/>
    <property type="match status" value="1"/>
</dbReference>
<dbReference type="Proteomes" id="UP000190037">
    <property type="component" value="Unassembled WGS sequence"/>
</dbReference>
<feature type="domain" description="KAP NTPase" evidence="2">
    <location>
        <begin position="27"/>
        <end position="308"/>
    </location>
</feature>
<keyword evidence="4" id="KW-1185">Reference proteome</keyword>
<evidence type="ECO:0000259" key="2">
    <source>
        <dbReference type="Pfam" id="PF07693"/>
    </source>
</evidence>
<evidence type="ECO:0000313" key="4">
    <source>
        <dbReference type="Proteomes" id="UP000190037"/>
    </source>
</evidence>
<dbReference type="Pfam" id="PF07693">
    <property type="entry name" value="KAP_NTPase"/>
    <property type="match status" value="1"/>
</dbReference>
<accession>A0A1T3NI13</accession>
<dbReference type="EMBL" id="MWQN01000006">
    <property type="protein sequence ID" value="OPC76469.1"/>
    <property type="molecule type" value="Genomic_DNA"/>
</dbReference>
<protein>
    <recommendedName>
        <fullName evidence="2">KAP NTPase domain-containing protein</fullName>
    </recommendedName>
</protein>
<dbReference type="InterPro" id="IPR027417">
    <property type="entry name" value="P-loop_NTPase"/>
</dbReference>
<dbReference type="STRING" id="159449.B4N89_46340"/>
<dbReference type="OrthoDB" id="88903at2"/>
<evidence type="ECO:0000313" key="3">
    <source>
        <dbReference type="EMBL" id="OPC76469.1"/>
    </source>
</evidence>
<organism evidence="3 4">
    <name type="scientific">Embleya scabrispora</name>
    <dbReference type="NCBI Taxonomy" id="159449"/>
    <lineage>
        <taxon>Bacteria</taxon>
        <taxon>Bacillati</taxon>
        <taxon>Actinomycetota</taxon>
        <taxon>Actinomycetes</taxon>
        <taxon>Kitasatosporales</taxon>
        <taxon>Streptomycetaceae</taxon>
        <taxon>Embleya</taxon>
    </lineage>
</organism>
<evidence type="ECO:0000256" key="1">
    <source>
        <dbReference type="SAM" id="MobiDB-lite"/>
    </source>
</evidence>
<gene>
    <name evidence="3" type="ORF">B4N89_46340</name>
</gene>
<reference evidence="3 4" key="1">
    <citation type="submission" date="2017-03" db="EMBL/GenBank/DDBJ databases">
        <title>Draft genome sequence of Streptomyces scabrisporus NF3, endophyte isolated from Amphipterygium adstringens.</title>
        <authorList>
            <person name="Vazquez M."/>
            <person name="Ceapa C.D."/>
            <person name="Rodriguez Luna D."/>
            <person name="Sanchez Esquivel S."/>
        </authorList>
    </citation>
    <scope>NUCLEOTIDE SEQUENCE [LARGE SCALE GENOMIC DNA]</scope>
    <source>
        <strain evidence="3 4">NF3</strain>
    </source>
</reference>
<name>A0A1T3NI13_9ACTN</name>
<comment type="caution">
    <text evidence="3">The sequence shown here is derived from an EMBL/GenBank/DDBJ whole genome shotgun (WGS) entry which is preliminary data.</text>
</comment>
<dbReference type="SUPFAM" id="SSF52540">
    <property type="entry name" value="P-loop containing nucleoside triphosphate hydrolases"/>
    <property type="match status" value="1"/>
</dbReference>
<dbReference type="RefSeq" id="WP_078982747.1">
    <property type="nucleotide sequence ID" value="NZ_MWQN01000006.1"/>
</dbReference>
<dbReference type="AlphaFoldDB" id="A0A1T3NI13"/>
<sequence length="712" mass="77331">MTDERFFNDDPVDGTASSPDLLGRETYARHAVGVLQRVRRQSDSGVLALIGSWGSGKSSVLTMVMGLLAEETDEAWSVAELNPWLYSDLESLTLALFSEIREALPKGDRWSTARTTLAGYARAISPIGKLGSLVGPFDASGPLKGIGDRIEGDTSASATKRRVEEALREAGRPVLVVMDDLDRLMPDELLLVFKLVRLVGRLPNVHYLISYDERTLLDVLRRSDLVGGEASRAREFLEKIVQVRLDLPAFRERDAGEMVERALSAVLGAHGLGFDDAQVRRFSAVYFGHLQDRLSTPRAVKRFFAQVDASLGELVQDVDVVDFVVVTFLRTMEPGLYALLSRHRGELTGAAFMPSGGDRIARWRELVRGAGVAAEHVEAVLRILGTLFPAVGRDLESFESVASEAAHARLGVGSEDYFDRYFTSAVPDDDMSEAAFDRALAQVPVSTGVEYAEFLVRLRGDTHRVTRRIRQRIDRGDTLPCADLLVLLAVEYGSYTAPAGVLGLVSAEASVRFLAPLLLGSIPEDERAVCVGRMARTPGGTALAAITLGRVIVPEGGDVAGAAGPGLDAWARDARGEIVGACRLHLAHSATGPAVSLSDRDVELLLLWQMFMPTQVRAWVREQLDAGTWGLLDLVIRLAPEDITYPDSAGALLRRADDLVGLDSALQELTTCLDAAAPDPSATGTSNPIADERRTRVLNILRNCRNSRRNGE</sequence>